<dbReference type="EMBL" id="JAAIUW010000013">
    <property type="protein sequence ID" value="KAF7804724.1"/>
    <property type="molecule type" value="Genomic_DNA"/>
</dbReference>
<keyword evidence="2" id="KW-1185">Reference proteome</keyword>
<proteinExistence type="predicted"/>
<dbReference type="Proteomes" id="UP000634136">
    <property type="component" value="Unassembled WGS sequence"/>
</dbReference>
<reference evidence="1" key="1">
    <citation type="submission" date="2020-09" db="EMBL/GenBank/DDBJ databases">
        <title>Genome-Enabled Discovery of Anthraquinone Biosynthesis in Senna tora.</title>
        <authorList>
            <person name="Kang S.-H."/>
            <person name="Pandey R.P."/>
            <person name="Lee C.-M."/>
            <person name="Sim J.-S."/>
            <person name="Jeong J.-T."/>
            <person name="Choi B.-S."/>
            <person name="Jung M."/>
            <person name="Ginzburg D."/>
            <person name="Zhao K."/>
            <person name="Won S.Y."/>
            <person name="Oh T.-J."/>
            <person name="Yu Y."/>
            <person name="Kim N.-H."/>
            <person name="Lee O.R."/>
            <person name="Lee T.-H."/>
            <person name="Bashyal P."/>
            <person name="Kim T.-S."/>
            <person name="Lee W.-H."/>
            <person name="Kawkins C."/>
            <person name="Kim C.-K."/>
            <person name="Kim J.S."/>
            <person name="Ahn B.O."/>
            <person name="Rhee S.Y."/>
            <person name="Sohng J.K."/>
        </authorList>
    </citation>
    <scope>NUCLEOTIDE SEQUENCE</scope>
    <source>
        <tissue evidence="1">Leaf</tissue>
    </source>
</reference>
<comment type="caution">
    <text evidence="1">The sequence shown here is derived from an EMBL/GenBank/DDBJ whole genome shotgun (WGS) entry which is preliminary data.</text>
</comment>
<organism evidence="1 2">
    <name type="scientific">Senna tora</name>
    <dbReference type="NCBI Taxonomy" id="362788"/>
    <lineage>
        <taxon>Eukaryota</taxon>
        <taxon>Viridiplantae</taxon>
        <taxon>Streptophyta</taxon>
        <taxon>Embryophyta</taxon>
        <taxon>Tracheophyta</taxon>
        <taxon>Spermatophyta</taxon>
        <taxon>Magnoliopsida</taxon>
        <taxon>eudicotyledons</taxon>
        <taxon>Gunneridae</taxon>
        <taxon>Pentapetalae</taxon>
        <taxon>rosids</taxon>
        <taxon>fabids</taxon>
        <taxon>Fabales</taxon>
        <taxon>Fabaceae</taxon>
        <taxon>Caesalpinioideae</taxon>
        <taxon>Cassia clade</taxon>
        <taxon>Senna</taxon>
    </lineage>
</organism>
<evidence type="ECO:0000313" key="1">
    <source>
        <dbReference type="EMBL" id="KAF7804724.1"/>
    </source>
</evidence>
<dbReference type="AlphaFoldDB" id="A0A834W5B4"/>
<protein>
    <submittedName>
        <fullName evidence="1">Uncharacterized protein</fullName>
    </submittedName>
</protein>
<evidence type="ECO:0000313" key="2">
    <source>
        <dbReference type="Proteomes" id="UP000634136"/>
    </source>
</evidence>
<gene>
    <name evidence="1" type="ORF">G2W53_043835</name>
</gene>
<name>A0A834W5B4_9FABA</name>
<sequence>MGFWRLMRALRALEESRMFHV</sequence>
<accession>A0A834W5B4</accession>